<evidence type="ECO:0000313" key="2">
    <source>
        <dbReference type="EMBL" id="KAG1523995.1"/>
    </source>
</evidence>
<keyword evidence="1" id="KW-1133">Transmembrane helix</keyword>
<sequence length="68" mass="7358">MSPKPTVAMVTTAQYMLAGMLLKPCSGPSITYISAPAMMVMVITVNRNTSTLRRLRHSDVISTPLSSM</sequence>
<feature type="transmembrane region" description="Helical" evidence="1">
    <location>
        <begin position="29"/>
        <end position="46"/>
    </location>
</feature>
<keyword evidence="1" id="KW-0812">Transmembrane</keyword>
<protein>
    <submittedName>
        <fullName evidence="2">Uncharacterized protein</fullName>
    </submittedName>
</protein>
<organism evidence="2 3">
    <name type="scientific">Rhizopus delemar</name>
    <dbReference type="NCBI Taxonomy" id="936053"/>
    <lineage>
        <taxon>Eukaryota</taxon>
        <taxon>Fungi</taxon>
        <taxon>Fungi incertae sedis</taxon>
        <taxon>Mucoromycota</taxon>
        <taxon>Mucoromycotina</taxon>
        <taxon>Mucoromycetes</taxon>
        <taxon>Mucorales</taxon>
        <taxon>Mucorineae</taxon>
        <taxon>Rhizopodaceae</taxon>
        <taxon>Rhizopus</taxon>
    </lineage>
</organism>
<evidence type="ECO:0000313" key="3">
    <source>
        <dbReference type="Proteomes" id="UP000740926"/>
    </source>
</evidence>
<proteinExistence type="predicted"/>
<keyword evidence="1" id="KW-0472">Membrane</keyword>
<keyword evidence="3" id="KW-1185">Reference proteome</keyword>
<accession>A0A9P7BYP2</accession>
<evidence type="ECO:0000256" key="1">
    <source>
        <dbReference type="SAM" id="Phobius"/>
    </source>
</evidence>
<dbReference type="EMBL" id="JAANIU010020042">
    <property type="protein sequence ID" value="KAG1523995.1"/>
    <property type="molecule type" value="Genomic_DNA"/>
</dbReference>
<gene>
    <name evidence="2" type="ORF">G6F50_018562</name>
</gene>
<name>A0A9P7BYP2_9FUNG</name>
<dbReference type="AlphaFoldDB" id="A0A9P7BYP2"/>
<reference evidence="2 3" key="1">
    <citation type="journal article" date="2020" name="Microb. Genom.">
        <title>Genetic diversity of clinical and environmental Mucorales isolates obtained from an investigation of mucormycosis cases among solid organ transplant recipients.</title>
        <authorList>
            <person name="Nguyen M.H."/>
            <person name="Kaul D."/>
            <person name="Muto C."/>
            <person name="Cheng S.J."/>
            <person name="Richter R.A."/>
            <person name="Bruno V.M."/>
            <person name="Liu G."/>
            <person name="Beyhan S."/>
            <person name="Sundermann A.J."/>
            <person name="Mounaud S."/>
            <person name="Pasculle A.W."/>
            <person name="Nierman W.C."/>
            <person name="Driscoll E."/>
            <person name="Cumbie R."/>
            <person name="Clancy C.J."/>
            <person name="Dupont C.L."/>
        </authorList>
    </citation>
    <scope>NUCLEOTIDE SEQUENCE [LARGE SCALE GENOMIC DNA]</scope>
    <source>
        <strain evidence="2 3">GL24</strain>
    </source>
</reference>
<dbReference type="Proteomes" id="UP000740926">
    <property type="component" value="Unassembled WGS sequence"/>
</dbReference>
<comment type="caution">
    <text evidence="2">The sequence shown here is derived from an EMBL/GenBank/DDBJ whole genome shotgun (WGS) entry which is preliminary data.</text>
</comment>